<reference evidence="1 2" key="1">
    <citation type="submission" date="2016-09" db="EMBL/GenBank/DDBJ databases">
        <title>Extensive genetic diversity and differential bi-allelic expression allows diatom success in the polar Southern Ocean.</title>
        <authorList>
            <consortium name="DOE Joint Genome Institute"/>
            <person name="Mock T."/>
            <person name="Otillar R.P."/>
            <person name="Strauss J."/>
            <person name="Dupont C."/>
            <person name="Frickenhaus S."/>
            <person name="Maumus F."/>
            <person name="Mcmullan M."/>
            <person name="Sanges R."/>
            <person name="Schmutz J."/>
            <person name="Toseland A."/>
            <person name="Valas R."/>
            <person name="Veluchamy A."/>
            <person name="Ward B.J."/>
            <person name="Allen A."/>
            <person name="Barry K."/>
            <person name="Falciatore A."/>
            <person name="Ferrante M."/>
            <person name="Fortunato A.E."/>
            <person name="Gloeckner G."/>
            <person name="Gruber A."/>
            <person name="Hipkin R."/>
            <person name="Janech M."/>
            <person name="Kroth P."/>
            <person name="Leese F."/>
            <person name="Lindquist E."/>
            <person name="Lyon B.R."/>
            <person name="Martin J."/>
            <person name="Mayer C."/>
            <person name="Parker M."/>
            <person name="Quesneville H."/>
            <person name="Raymond J."/>
            <person name="Uhlig C."/>
            <person name="Valentin K.U."/>
            <person name="Worden A.Z."/>
            <person name="Armbrust E.V."/>
            <person name="Bowler C."/>
            <person name="Green B."/>
            <person name="Moulton V."/>
            <person name="Van Oosterhout C."/>
            <person name="Grigoriev I."/>
        </authorList>
    </citation>
    <scope>NUCLEOTIDE SEQUENCE [LARGE SCALE GENOMIC DNA]</scope>
    <source>
        <strain evidence="1 2">CCMP1102</strain>
    </source>
</reference>
<dbReference type="AlphaFoldDB" id="A0A1E7FF06"/>
<dbReference type="EMBL" id="KV784358">
    <property type="protein sequence ID" value="OEU16762.1"/>
    <property type="molecule type" value="Genomic_DNA"/>
</dbReference>
<gene>
    <name evidence="1" type="ORF">FRACYDRAFT_269100</name>
</gene>
<dbReference type="InParanoid" id="A0A1E7FF06"/>
<name>A0A1E7FF06_9STRA</name>
<proteinExistence type="predicted"/>
<dbReference type="KEGG" id="fcy:FRACYDRAFT_269100"/>
<evidence type="ECO:0000313" key="1">
    <source>
        <dbReference type="EMBL" id="OEU16762.1"/>
    </source>
</evidence>
<protein>
    <submittedName>
        <fullName evidence="1">Uncharacterized protein</fullName>
    </submittedName>
</protein>
<accession>A0A1E7FF06</accession>
<keyword evidence="2" id="KW-1185">Reference proteome</keyword>
<dbReference type="Proteomes" id="UP000095751">
    <property type="component" value="Unassembled WGS sequence"/>
</dbReference>
<sequence>MCLNNDNKIMLKSDEMSFSSGDTGGKEDYFSSSSTATTTTMIEHQRLDSGHGNILKRCDDIYGRTPFNIQVLERAQAIGLKPRRINKFGVTIYYK</sequence>
<evidence type="ECO:0000313" key="2">
    <source>
        <dbReference type="Proteomes" id="UP000095751"/>
    </source>
</evidence>
<organism evidence="1 2">
    <name type="scientific">Fragilariopsis cylindrus CCMP1102</name>
    <dbReference type="NCBI Taxonomy" id="635003"/>
    <lineage>
        <taxon>Eukaryota</taxon>
        <taxon>Sar</taxon>
        <taxon>Stramenopiles</taxon>
        <taxon>Ochrophyta</taxon>
        <taxon>Bacillariophyta</taxon>
        <taxon>Bacillariophyceae</taxon>
        <taxon>Bacillariophycidae</taxon>
        <taxon>Bacillariales</taxon>
        <taxon>Bacillariaceae</taxon>
        <taxon>Fragilariopsis</taxon>
    </lineage>
</organism>